<evidence type="ECO:0000256" key="1">
    <source>
        <dbReference type="ARBA" id="ARBA00004383"/>
    </source>
</evidence>
<name>A0AAV5AUV4_9FLAO</name>
<keyword evidence="4" id="KW-1003">Cell membrane</keyword>
<protein>
    <submittedName>
        <fullName evidence="12">Protein TonB</fullName>
    </submittedName>
</protein>
<dbReference type="Proteomes" id="UP001207736">
    <property type="component" value="Unassembled WGS sequence"/>
</dbReference>
<keyword evidence="5" id="KW-0997">Cell inner membrane</keyword>
<dbReference type="PRINTS" id="PR01374">
    <property type="entry name" value="TONBPROTEIN"/>
</dbReference>
<evidence type="ECO:0000256" key="3">
    <source>
        <dbReference type="ARBA" id="ARBA00022448"/>
    </source>
</evidence>
<comment type="similarity">
    <text evidence="2">Belongs to the TonB family.</text>
</comment>
<dbReference type="InterPro" id="IPR037682">
    <property type="entry name" value="TonB_C"/>
</dbReference>
<gene>
    <name evidence="12" type="ORF">RCZ15_02580</name>
    <name evidence="13" type="ORF">RCZ16_07510</name>
</gene>
<dbReference type="PANTHER" id="PTHR33446">
    <property type="entry name" value="PROTEIN TONB-RELATED"/>
    <property type="match status" value="1"/>
</dbReference>
<dbReference type="RefSeq" id="WP_264845863.1">
    <property type="nucleotide sequence ID" value="NZ_BPMA01000016.1"/>
</dbReference>
<dbReference type="Pfam" id="PF03544">
    <property type="entry name" value="TonB_C"/>
    <property type="match status" value="1"/>
</dbReference>
<sequence>MELKKNPQADLSRRTGLFFAIGLAVATSISLFAINFKSYESDRDKVEFSAVDDNLDEEVEEIVMENTPPPQPPPEVSVPEQIEVVDNKVEIKTDFASTETTKNEVIAEAPKIETPVEDDIPDEIPFAVIEDKPTFEVCKNLPKGKQQEDCFKKTLDSHVQKHFRYPEIAQEMQIQGRVTVLFRINKDGSVTVTGVRGPDKALEAEARRIIEKLPNFIPGKQRGKPVAVTYAYPIMFKLNN</sequence>
<evidence type="ECO:0000313" key="13">
    <source>
        <dbReference type="EMBL" id="GJM52434.1"/>
    </source>
</evidence>
<keyword evidence="9 10" id="KW-0472">Membrane</keyword>
<dbReference type="EMBL" id="BQKA01000006">
    <property type="protein sequence ID" value="GJM49283.1"/>
    <property type="molecule type" value="Genomic_DNA"/>
</dbReference>
<evidence type="ECO:0000256" key="4">
    <source>
        <dbReference type="ARBA" id="ARBA00022475"/>
    </source>
</evidence>
<dbReference type="Proteomes" id="UP001208692">
    <property type="component" value="Unassembled WGS sequence"/>
</dbReference>
<keyword evidence="7" id="KW-0653">Protein transport</keyword>
<evidence type="ECO:0000256" key="5">
    <source>
        <dbReference type="ARBA" id="ARBA00022519"/>
    </source>
</evidence>
<dbReference type="PROSITE" id="PS52015">
    <property type="entry name" value="TONB_CTD"/>
    <property type="match status" value="1"/>
</dbReference>
<dbReference type="EMBL" id="BQKB01000013">
    <property type="protein sequence ID" value="GJM52434.1"/>
    <property type="molecule type" value="Genomic_DNA"/>
</dbReference>
<dbReference type="GO" id="GO:0055085">
    <property type="term" value="P:transmembrane transport"/>
    <property type="evidence" value="ECO:0007669"/>
    <property type="project" value="InterPro"/>
</dbReference>
<reference evidence="12 15" key="1">
    <citation type="submission" date="2021-11" db="EMBL/GenBank/DDBJ databases">
        <title>Draft genome sequence of Capnocytophaga sp. strain KC07075 isolated from cat oral cavity.</title>
        <authorList>
            <person name="Suzuki M."/>
            <person name="Imaoka K."/>
            <person name="Kimura M."/>
            <person name="Morikawa S."/>
            <person name="Maeda K."/>
        </authorList>
    </citation>
    <scope>NUCLEOTIDE SEQUENCE</scope>
    <source>
        <strain evidence="12">KC07075</strain>
        <strain evidence="13 15">KC07079</strain>
    </source>
</reference>
<dbReference type="NCBIfam" id="TIGR01352">
    <property type="entry name" value="tonB_Cterm"/>
    <property type="match status" value="1"/>
</dbReference>
<dbReference type="PANTHER" id="PTHR33446:SF2">
    <property type="entry name" value="PROTEIN TONB"/>
    <property type="match status" value="1"/>
</dbReference>
<evidence type="ECO:0000259" key="11">
    <source>
        <dbReference type="PROSITE" id="PS52015"/>
    </source>
</evidence>
<evidence type="ECO:0000256" key="7">
    <source>
        <dbReference type="ARBA" id="ARBA00022927"/>
    </source>
</evidence>
<evidence type="ECO:0000256" key="8">
    <source>
        <dbReference type="ARBA" id="ARBA00022989"/>
    </source>
</evidence>
<evidence type="ECO:0000256" key="6">
    <source>
        <dbReference type="ARBA" id="ARBA00022692"/>
    </source>
</evidence>
<dbReference type="AlphaFoldDB" id="A0AAV5AUV4"/>
<comment type="subcellular location">
    <subcellularLocation>
        <location evidence="1">Cell inner membrane</location>
        <topology evidence="1">Single-pass membrane protein</topology>
        <orientation evidence="1">Periplasmic side</orientation>
    </subcellularLocation>
</comment>
<feature type="domain" description="TonB C-terminal" evidence="11">
    <location>
        <begin position="150"/>
        <end position="240"/>
    </location>
</feature>
<dbReference type="InterPro" id="IPR003538">
    <property type="entry name" value="TonB"/>
</dbReference>
<organism evidence="12 14">
    <name type="scientific">Capnocytophaga catalasegens</name>
    <dbReference type="NCBI Taxonomy" id="1004260"/>
    <lineage>
        <taxon>Bacteria</taxon>
        <taxon>Pseudomonadati</taxon>
        <taxon>Bacteroidota</taxon>
        <taxon>Flavobacteriia</taxon>
        <taxon>Flavobacteriales</taxon>
        <taxon>Flavobacteriaceae</taxon>
        <taxon>Capnocytophaga</taxon>
    </lineage>
</organism>
<evidence type="ECO:0000313" key="14">
    <source>
        <dbReference type="Proteomes" id="UP001207736"/>
    </source>
</evidence>
<dbReference type="GO" id="GO:0030288">
    <property type="term" value="C:outer membrane-bounded periplasmic space"/>
    <property type="evidence" value="ECO:0007669"/>
    <property type="project" value="InterPro"/>
</dbReference>
<dbReference type="GO" id="GO:0015031">
    <property type="term" value="P:protein transport"/>
    <property type="evidence" value="ECO:0007669"/>
    <property type="project" value="UniProtKB-KW"/>
</dbReference>
<evidence type="ECO:0000313" key="15">
    <source>
        <dbReference type="Proteomes" id="UP001208692"/>
    </source>
</evidence>
<dbReference type="GO" id="GO:0098797">
    <property type="term" value="C:plasma membrane protein complex"/>
    <property type="evidence" value="ECO:0007669"/>
    <property type="project" value="TreeGrafter"/>
</dbReference>
<dbReference type="InterPro" id="IPR051045">
    <property type="entry name" value="TonB-dependent_transducer"/>
</dbReference>
<evidence type="ECO:0000256" key="10">
    <source>
        <dbReference type="SAM" id="Phobius"/>
    </source>
</evidence>
<evidence type="ECO:0000313" key="12">
    <source>
        <dbReference type="EMBL" id="GJM49283.1"/>
    </source>
</evidence>
<keyword evidence="6 10" id="KW-0812">Transmembrane</keyword>
<evidence type="ECO:0000256" key="2">
    <source>
        <dbReference type="ARBA" id="ARBA00006555"/>
    </source>
</evidence>
<proteinExistence type="inferred from homology"/>
<accession>A0AAV5AUV4</accession>
<keyword evidence="8 10" id="KW-1133">Transmembrane helix</keyword>
<keyword evidence="15" id="KW-1185">Reference proteome</keyword>
<keyword evidence="3" id="KW-0813">Transport</keyword>
<comment type="caution">
    <text evidence="12">The sequence shown here is derived from an EMBL/GenBank/DDBJ whole genome shotgun (WGS) entry which is preliminary data.</text>
</comment>
<dbReference type="InterPro" id="IPR006260">
    <property type="entry name" value="TonB/TolA_C"/>
</dbReference>
<dbReference type="Gene3D" id="3.30.1150.10">
    <property type="match status" value="1"/>
</dbReference>
<dbReference type="GO" id="GO:0015891">
    <property type="term" value="P:siderophore transport"/>
    <property type="evidence" value="ECO:0007669"/>
    <property type="project" value="InterPro"/>
</dbReference>
<feature type="transmembrane region" description="Helical" evidence="10">
    <location>
        <begin position="16"/>
        <end position="36"/>
    </location>
</feature>
<evidence type="ECO:0000256" key="9">
    <source>
        <dbReference type="ARBA" id="ARBA00023136"/>
    </source>
</evidence>
<dbReference type="SUPFAM" id="SSF74653">
    <property type="entry name" value="TolA/TonB C-terminal domain"/>
    <property type="match status" value="1"/>
</dbReference>
<dbReference type="GO" id="GO:0031992">
    <property type="term" value="F:energy transducer activity"/>
    <property type="evidence" value="ECO:0007669"/>
    <property type="project" value="InterPro"/>
</dbReference>